<dbReference type="AlphaFoldDB" id="A0A0E9WL46"/>
<feature type="transmembrane region" description="Helical" evidence="1">
    <location>
        <begin position="34"/>
        <end position="53"/>
    </location>
</feature>
<keyword evidence="1" id="KW-0472">Membrane</keyword>
<reference evidence="2" key="1">
    <citation type="submission" date="2014-11" db="EMBL/GenBank/DDBJ databases">
        <authorList>
            <person name="Amaro Gonzalez C."/>
        </authorList>
    </citation>
    <scope>NUCLEOTIDE SEQUENCE</scope>
</reference>
<keyword evidence="1" id="KW-0812">Transmembrane</keyword>
<keyword evidence="1" id="KW-1133">Transmembrane helix</keyword>
<sequence length="54" mass="6257">MQATKLLQTLSIFFQTFQKDTNSTQCSAVHPWCLAPHIAACSYIYFNIMFVYFS</sequence>
<name>A0A0E9WL46_ANGAN</name>
<reference evidence="2" key="2">
    <citation type="journal article" date="2015" name="Fish Shellfish Immunol.">
        <title>Early steps in the European eel (Anguilla anguilla)-Vibrio vulnificus interaction in the gills: Role of the RtxA13 toxin.</title>
        <authorList>
            <person name="Callol A."/>
            <person name="Pajuelo D."/>
            <person name="Ebbesson L."/>
            <person name="Teles M."/>
            <person name="MacKenzie S."/>
            <person name="Amaro C."/>
        </authorList>
    </citation>
    <scope>NUCLEOTIDE SEQUENCE</scope>
</reference>
<dbReference type="EMBL" id="GBXM01018369">
    <property type="protein sequence ID" value="JAH90208.1"/>
    <property type="molecule type" value="Transcribed_RNA"/>
</dbReference>
<protein>
    <submittedName>
        <fullName evidence="2">Uncharacterized protein</fullName>
    </submittedName>
</protein>
<evidence type="ECO:0000256" key="1">
    <source>
        <dbReference type="SAM" id="Phobius"/>
    </source>
</evidence>
<accession>A0A0E9WL46</accession>
<proteinExistence type="predicted"/>
<organism evidence="2">
    <name type="scientific">Anguilla anguilla</name>
    <name type="common">European freshwater eel</name>
    <name type="synonym">Muraena anguilla</name>
    <dbReference type="NCBI Taxonomy" id="7936"/>
    <lineage>
        <taxon>Eukaryota</taxon>
        <taxon>Metazoa</taxon>
        <taxon>Chordata</taxon>
        <taxon>Craniata</taxon>
        <taxon>Vertebrata</taxon>
        <taxon>Euteleostomi</taxon>
        <taxon>Actinopterygii</taxon>
        <taxon>Neopterygii</taxon>
        <taxon>Teleostei</taxon>
        <taxon>Anguilliformes</taxon>
        <taxon>Anguillidae</taxon>
        <taxon>Anguilla</taxon>
    </lineage>
</organism>
<evidence type="ECO:0000313" key="2">
    <source>
        <dbReference type="EMBL" id="JAH90208.1"/>
    </source>
</evidence>